<dbReference type="PANTHER" id="PTHR13271">
    <property type="entry name" value="UNCHARACTERIZED PUTATIVE METHYLTRANSFERASE"/>
    <property type="match status" value="1"/>
</dbReference>
<dbReference type="Proteomes" id="UP001408356">
    <property type="component" value="Unassembled WGS sequence"/>
</dbReference>
<evidence type="ECO:0000313" key="4">
    <source>
        <dbReference type="Proteomes" id="UP001408356"/>
    </source>
</evidence>
<keyword evidence="4" id="KW-1185">Reference proteome</keyword>
<feature type="domain" description="SET" evidence="2">
    <location>
        <begin position="20"/>
        <end position="225"/>
    </location>
</feature>
<dbReference type="Pfam" id="PF00856">
    <property type="entry name" value="SET"/>
    <property type="match status" value="1"/>
</dbReference>
<dbReference type="PROSITE" id="PS50280">
    <property type="entry name" value="SET"/>
    <property type="match status" value="1"/>
</dbReference>
<protein>
    <submittedName>
        <fullName evidence="3">SET domain-containing protein</fullName>
    </submittedName>
</protein>
<dbReference type="InterPro" id="IPR046341">
    <property type="entry name" value="SET_dom_sf"/>
</dbReference>
<dbReference type="InterPro" id="IPR001214">
    <property type="entry name" value="SET_dom"/>
</dbReference>
<proteinExistence type="predicted"/>
<dbReference type="Pfam" id="PF00023">
    <property type="entry name" value="Ank"/>
    <property type="match status" value="1"/>
</dbReference>
<evidence type="ECO:0000259" key="2">
    <source>
        <dbReference type="PROSITE" id="PS50280"/>
    </source>
</evidence>
<dbReference type="PROSITE" id="PS50088">
    <property type="entry name" value="ANK_REPEAT"/>
    <property type="match status" value="2"/>
</dbReference>
<dbReference type="Pfam" id="PF12796">
    <property type="entry name" value="Ank_2"/>
    <property type="match status" value="1"/>
</dbReference>
<dbReference type="InterPro" id="IPR044429">
    <property type="entry name" value="SETD4_SET"/>
</dbReference>
<evidence type="ECO:0000256" key="1">
    <source>
        <dbReference type="PROSITE-ProRule" id="PRU00023"/>
    </source>
</evidence>
<keyword evidence="1" id="KW-0040">ANK repeat</keyword>
<sequence length="912" mass="102912">MAPNIQDLTGWAGRQGIRLEGVKPVRVPARGTCVVAHRNIKAGQEIIVVPTQAILSLHTVPPSIVERLPPDIPFHGLLAAHLALDSQIQNTPWFLMLPTKSDFAATTPFMWPEELQELLPKRARDLLKAQQVKFHSEWSMVTEVFPQIDKELFLYFWFIVNTRTFYYETPEMEKYSWENRLALVPMADLLNHAESGCQVTFSADGFTITADRTYSRGEEVCISYGEHSNDFLLAEYGFILPKNEWDQVCLDEAIIPMLLQNQQAPLEERGDLGKFNFHPLSGACPRTIAALSQPPRLTNALDNQLRCDHASALRKVLQDFLAFTTNVLESIERLDSGTVACGLLMQRWKQIEAIVLQALKPVPEDIYHQMKKEYDSFLIDSKTLQALISGENGELKAAQEKFREYVRKEQNIIKNATLANVMRIRLDTSATHEIATKGLAISERIDNNVASIVHDISQVLGHLECQENANERETVLRWLSPDDFRDKQRRAFEEYGQRTCEWLLASEVFQAWLNGRTNSILWCPGIRTRFCPGVYKTSRLVLTRKGSWRVEDRYDDECPENDREEMLHITKSLESVIHLFITSRVSIDLSKEFGNLLRDFTTQTPSLKHEIIRIIQQKAACMFLLAHLQMSLLESQISARNIREALITLPQGVFVFYDQALKRISEQEDSNRDLANRALSLIFCAKRNLTMDELIHALSIEPGDNDFSAENCTLVQILLGVCAGLLGNDAMVQLLVEKGADVNMRQRSGETALHIAARDGYPDLVELLVRNGAQVDLKLHGWTAMLLAVSHGADITLGMHEGYTPLHLAVDNGDERMIDILLSRGAPVGSRAQNGWTAYDIANVMTFNGVMTRLAIAGAVKSEASELCAAFNADEHQGDEWYIDFCRDDIARTLAQRSQQASHDEDTLDVAV</sequence>
<dbReference type="InterPro" id="IPR002110">
    <property type="entry name" value="Ankyrin_rpt"/>
</dbReference>
<name>A0ABR2UE67_9PEZI</name>
<reference evidence="3 4" key="1">
    <citation type="journal article" date="2024" name="J. Plant Pathol.">
        <title>Sequence and assembly of the genome of Seiridium unicorne, isolate CBS 538.82, causal agent of cypress canker disease.</title>
        <authorList>
            <person name="Scali E."/>
            <person name="Rocca G.D."/>
            <person name="Danti R."/>
            <person name="Garbelotto M."/>
            <person name="Barberini S."/>
            <person name="Baroncelli R."/>
            <person name="Emiliani G."/>
        </authorList>
    </citation>
    <scope>NUCLEOTIDE SEQUENCE [LARGE SCALE GENOMIC DNA]</scope>
    <source>
        <strain evidence="3 4">BM-138-508</strain>
    </source>
</reference>
<evidence type="ECO:0000313" key="3">
    <source>
        <dbReference type="EMBL" id="KAK9412827.1"/>
    </source>
</evidence>
<accession>A0ABR2UE67</accession>
<dbReference type="SMART" id="SM00248">
    <property type="entry name" value="ANK"/>
    <property type="match status" value="3"/>
</dbReference>
<comment type="caution">
    <text evidence="3">The sequence shown here is derived from an EMBL/GenBank/DDBJ whole genome shotgun (WGS) entry which is preliminary data.</text>
</comment>
<dbReference type="PROSITE" id="PS50297">
    <property type="entry name" value="ANK_REP_REGION"/>
    <property type="match status" value="2"/>
</dbReference>
<dbReference type="Gene3D" id="3.90.1410.10">
    <property type="entry name" value="set domain protein methyltransferase, domain 1"/>
    <property type="match status" value="1"/>
</dbReference>
<dbReference type="CDD" id="cd19177">
    <property type="entry name" value="SET_SETD4"/>
    <property type="match status" value="1"/>
</dbReference>
<feature type="repeat" description="ANK" evidence="1">
    <location>
        <begin position="801"/>
        <end position="833"/>
    </location>
</feature>
<feature type="repeat" description="ANK" evidence="1">
    <location>
        <begin position="748"/>
        <end position="780"/>
    </location>
</feature>
<dbReference type="SUPFAM" id="SSF82199">
    <property type="entry name" value="SET domain"/>
    <property type="match status" value="1"/>
</dbReference>
<organism evidence="3 4">
    <name type="scientific">Seiridium unicorne</name>
    <dbReference type="NCBI Taxonomy" id="138068"/>
    <lineage>
        <taxon>Eukaryota</taxon>
        <taxon>Fungi</taxon>
        <taxon>Dikarya</taxon>
        <taxon>Ascomycota</taxon>
        <taxon>Pezizomycotina</taxon>
        <taxon>Sordariomycetes</taxon>
        <taxon>Xylariomycetidae</taxon>
        <taxon>Amphisphaeriales</taxon>
        <taxon>Sporocadaceae</taxon>
        <taxon>Seiridium</taxon>
    </lineage>
</organism>
<dbReference type="Gene3D" id="1.25.40.20">
    <property type="entry name" value="Ankyrin repeat-containing domain"/>
    <property type="match status" value="2"/>
</dbReference>
<dbReference type="InterPro" id="IPR050600">
    <property type="entry name" value="SETD3_SETD6_MTase"/>
</dbReference>
<dbReference type="PANTHER" id="PTHR13271:SF137">
    <property type="entry name" value="SET DOMAIN-CONTAINING PROTEIN"/>
    <property type="match status" value="1"/>
</dbReference>
<gene>
    <name evidence="3" type="ORF">SUNI508_12336</name>
</gene>
<dbReference type="EMBL" id="JARVKF010000448">
    <property type="protein sequence ID" value="KAK9412827.1"/>
    <property type="molecule type" value="Genomic_DNA"/>
</dbReference>
<dbReference type="PRINTS" id="PR01415">
    <property type="entry name" value="ANKYRIN"/>
</dbReference>
<dbReference type="SUPFAM" id="SSF48403">
    <property type="entry name" value="Ankyrin repeat"/>
    <property type="match status" value="1"/>
</dbReference>
<dbReference type="InterPro" id="IPR036770">
    <property type="entry name" value="Ankyrin_rpt-contain_sf"/>
</dbReference>